<dbReference type="InterPro" id="IPR050817">
    <property type="entry name" value="DjlA_DnaK_co-chaperone"/>
</dbReference>
<dbReference type="SUPFAM" id="SSF158682">
    <property type="entry name" value="TerB-like"/>
    <property type="match status" value="1"/>
</dbReference>
<evidence type="ECO:0000313" key="4">
    <source>
        <dbReference type="Proteomes" id="UP000810252"/>
    </source>
</evidence>
<keyword evidence="1" id="KW-1133">Transmembrane helix</keyword>
<dbReference type="InterPro" id="IPR036869">
    <property type="entry name" value="J_dom_sf"/>
</dbReference>
<dbReference type="Gene3D" id="1.10.287.110">
    <property type="entry name" value="DnaJ domain"/>
    <property type="match status" value="1"/>
</dbReference>
<protein>
    <submittedName>
        <fullName evidence="3">TerB family tellurite resistance protein</fullName>
    </submittedName>
</protein>
<dbReference type="SUPFAM" id="SSF46565">
    <property type="entry name" value="Chaperone J-domain"/>
    <property type="match status" value="1"/>
</dbReference>
<dbReference type="Gene3D" id="1.10.3680.10">
    <property type="entry name" value="TerB-like"/>
    <property type="match status" value="1"/>
</dbReference>
<dbReference type="InterPro" id="IPR029024">
    <property type="entry name" value="TerB-like"/>
</dbReference>
<dbReference type="PRINTS" id="PR00625">
    <property type="entry name" value="JDOMAIN"/>
</dbReference>
<evidence type="ECO:0000259" key="2">
    <source>
        <dbReference type="PROSITE" id="PS50076"/>
    </source>
</evidence>
<keyword evidence="1" id="KW-0812">Transmembrane</keyword>
<feature type="transmembrane region" description="Helical" evidence="1">
    <location>
        <begin position="12"/>
        <end position="31"/>
    </location>
</feature>
<accession>A0A9D9EQD9</accession>
<keyword evidence="1" id="KW-0472">Membrane</keyword>
<reference evidence="3" key="2">
    <citation type="journal article" date="2021" name="PeerJ">
        <title>Extensive microbial diversity within the chicken gut microbiome revealed by metagenomics and culture.</title>
        <authorList>
            <person name="Gilroy R."/>
            <person name="Ravi A."/>
            <person name="Getino M."/>
            <person name="Pursley I."/>
            <person name="Horton D.L."/>
            <person name="Alikhan N.F."/>
            <person name="Baker D."/>
            <person name="Gharbi K."/>
            <person name="Hall N."/>
            <person name="Watson M."/>
            <person name="Adriaenssens E.M."/>
            <person name="Foster-Nyarko E."/>
            <person name="Jarju S."/>
            <person name="Secka A."/>
            <person name="Antonio M."/>
            <person name="Oren A."/>
            <person name="Chaudhuri R.R."/>
            <person name="La Ragione R."/>
            <person name="Hildebrand F."/>
            <person name="Pallen M.J."/>
        </authorList>
    </citation>
    <scope>NUCLEOTIDE SEQUENCE</scope>
    <source>
        <strain evidence="3">20514</strain>
    </source>
</reference>
<reference evidence="3" key="1">
    <citation type="submission" date="2020-10" db="EMBL/GenBank/DDBJ databases">
        <authorList>
            <person name="Gilroy R."/>
        </authorList>
    </citation>
    <scope>NUCLEOTIDE SEQUENCE</scope>
    <source>
        <strain evidence="3">20514</strain>
    </source>
</reference>
<evidence type="ECO:0000256" key="1">
    <source>
        <dbReference type="SAM" id="Phobius"/>
    </source>
</evidence>
<gene>
    <name evidence="3" type="ORF">IAC29_08775</name>
</gene>
<proteinExistence type="predicted"/>
<dbReference type="Pfam" id="PF05099">
    <property type="entry name" value="TerB"/>
    <property type="match status" value="1"/>
</dbReference>
<dbReference type="SMART" id="SM00271">
    <property type="entry name" value="DnaJ"/>
    <property type="match status" value="1"/>
</dbReference>
<feature type="domain" description="J" evidence="2">
    <location>
        <begin position="178"/>
        <end position="242"/>
    </location>
</feature>
<comment type="caution">
    <text evidence="3">The sequence shown here is derived from an EMBL/GenBank/DDBJ whole genome shotgun (WGS) entry which is preliminary data.</text>
</comment>
<dbReference type="EMBL" id="JADIMQ010000124">
    <property type="protein sequence ID" value="MBO8449349.1"/>
    <property type="molecule type" value="Genomic_DNA"/>
</dbReference>
<dbReference type="Pfam" id="PF00226">
    <property type="entry name" value="DnaJ"/>
    <property type="match status" value="1"/>
</dbReference>
<name>A0A9D9EQD9_9BACT</name>
<organism evidence="3 4">
    <name type="scientific">Candidatus Cryptobacteroides merdigallinarum</name>
    <dbReference type="NCBI Taxonomy" id="2840770"/>
    <lineage>
        <taxon>Bacteria</taxon>
        <taxon>Pseudomonadati</taxon>
        <taxon>Bacteroidota</taxon>
        <taxon>Bacteroidia</taxon>
        <taxon>Bacteroidales</taxon>
        <taxon>Candidatus Cryptobacteroides</taxon>
    </lineage>
</organism>
<dbReference type="CDD" id="cd06257">
    <property type="entry name" value="DnaJ"/>
    <property type="match status" value="1"/>
</dbReference>
<dbReference type="Proteomes" id="UP000810252">
    <property type="component" value="Unassembled WGS sequence"/>
</dbReference>
<dbReference type="PROSITE" id="PS50076">
    <property type="entry name" value="DNAJ_2"/>
    <property type="match status" value="1"/>
</dbReference>
<dbReference type="InterPro" id="IPR001623">
    <property type="entry name" value="DnaJ_domain"/>
</dbReference>
<dbReference type="AlphaFoldDB" id="A0A9D9EQD9"/>
<sequence>MKFGKWLGGGLGWAFGGPIGALAGFVIGAIIDGSDNRDGAAHSTGRTYAGDFKISLLVLIACVVKADGVRKAEEMGIVRKILVANFGEGEADEAIQILNRLLQQDIDETQVAWQISRNMNYSSKLELLHLLFEVAFADGEVCTAEMDLLQRLSGIFGISAVDFNALKAPYMRSADADWAYTALGIGRSATDGEVKTAYRKMAMKYHPDKLTGLGEDVRKAGTEKFRAVQEAYEHIKKERGMK</sequence>
<dbReference type="PANTHER" id="PTHR24074">
    <property type="entry name" value="CO-CHAPERONE PROTEIN DJLA"/>
    <property type="match status" value="1"/>
</dbReference>
<evidence type="ECO:0000313" key="3">
    <source>
        <dbReference type="EMBL" id="MBO8449349.1"/>
    </source>
</evidence>
<dbReference type="InterPro" id="IPR007791">
    <property type="entry name" value="DjlA_N"/>
</dbReference>